<keyword evidence="1" id="KW-0805">Transcription regulation</keyword>
<dbReference type="Pfam" id="PF00440">
    <property type="entry name" value="TetR_N"/>
    <property type="match status" value="1"/>
</dbReference>
<accession>A0ABV9FVZ0</accession>
<feature type="DNA-binding region" description="H-T-H motif" evidence="4">
    <location>
        <begin position="30"/>
        <end position="49"/>
    </location>
</feature>
<keyword evidence="3" id="KW-0804">Transcription</keyword>
<dbReference type="PROSITE" id="PS50977">
    <property type="entry name" value="HTH_TETR_2"/>
    <property type="match status" value="1"/>
</dbReference>
<evidence type="ECO:0000256" key="3">
    <source>
        <dbReference type="ARBA" id="ARBA00023163"/>
    </source>
</evidence>
<feature type="domain" description="HTH tetR-type" evidence="5">
    <location>
        <begin position="7"/>
        <end position="67"/>
    </location>
</feature>
<dbReference type="InterPro" id="IPR009057">
    <property type="entry name" value="Homeodomain-like_sf"/>
</dbReference>
<sequence>MARPPDHHKRAALLAGVVTYIGENGLADLSLRPLAAALGTTSRMLIHYFGTKEELLVQALATQRPDFDAFFADVSDAAGLEARLRESWTAMTVGDDAVSTRILLQVIAIGPTQPGPFADFAEKALDTVIGALAAAMVRSGWSRGIATADATMISAGFRGLLSDRLITGDFERTELSAERLIGVVLGGMR</sequence>
<dbReference type="Gene3D" id="1.10.357.10">
    <property type="entry name" value="Tetracycline Repressor, domain 2"/>
    <property type="match status" value="1"/>
</dbReference>
<evidence type="ECO:0000256" key="1">
    <source>
        <dbReference type="ARBA" id="ARBA00023015"/>
    </source>
</evidence>
<keyword evidence="7" id="KW-1185">Reference proteome</keyword>
<reference evidence="7" key="1">
    <citation type="journal article" date="2019" name="Int. J. Syst. Evol. Microbiol.">
        <title>The Global Catalogue of Microorganisms (GCM) 10K type strain sequencing project: providing services to taxonomists for standard genome sequencing and annotation.</title>
        <authorList>
            <consortium name="The Broad Institute Genomics Platform"/>
            <consortium name="The Broad Institute Genome Sequencing Center for Infectious Disease"/>
            <person name="Wu L."/>
            <person name="Ma J."/>
        </authorList>
    </citation>
    <scope>NUCLEOTIDE SEQUENCE [LARGE SCALE GENOMIC DNA]</scope>
    <source>
        <strain evidence="7">CCUG 54520</strain>
    </source>
</reference>
<proteinExistence type="predicted"/>
<evidence type="ECO:0000256" key="4">
    <source>
        <dbReference type="PROSITE-ProRule" id="PRU00335"/>
    </source>
</evidence>
<dbReference type="PANTHER" id="PTHR30055">
    <property type="entry name" value="HTH-TYPE TRANSCRIPTIONAL REGULATOR RUTR"/>
    <property type="match status" value="1"/>
</dbReference>
<dbReference type="PANTHER" id="PTHR30055:SF234">
    <property type="entry name" value="HTH-TYPE TRANSCRIPTIONAL REGULATOR BETI"/>
    <property type="match status" value="1"/>
</dbReference>
<evidence type="ECO:0000313" key="6">
    <source>
        <dbReference type="EMBL" id="MFC4604439.1"/>
    </source>
</evidence>
<dbReference type="RefSeq" id="WP_378417251.1">
    <property type="nucleotide sequence ID" value="NZ_JBHSFO010000005.1"/>
</dbReference>
<evidence type="ECO:0000313" key="7">
    <source>
        <dbReference type="Proteomes" id="UP001595914"/>
    </source>
</evidence>
<gene>
    <name evidence="6" type="ORF">ACFO6S_12155</name>
</gene>
<keyword evidence="2 4" id="KW-0238">DNA-binding</keyword>
<dbReference type="Proteomes" id="UP001595914">
    <property type="component" value="Unassembled WGS sequence"/>
</dbReference>
<dbReference type="SUPFAM" id="SSF46689">
    <property type="entry name" value="Homeodomain-like"/>
    <property type="match status" value="1"/>
</dbReference>
<name>A0ABV9FVZ0_9NOCA</name>
<comment type="caution">
    <text evidence="6">The sequence shown here is derived from an EMBL/GenBank/DDBJ whole genome shotgun (WGS) entry which is preliminary data.</text>
</comment>
<evidence type="ECO:0000256" key="2">
    <source>
        <dbReference type="ARBA" id="ARBA00023125"/>
    </source>
</evidence>
<dbReference type="InterPro" id="IPR001647">
    <property type="entry name" value="HTH_TetR"/>
</dbReference>
<evidence type="ECO:0000259" key="5">
    <source>
        <dbReference type="PROSITE" id="PS50977"/>
    </source>
</evidence>
<dbReference type="InterPro" id="IPR050109">
    <property type="entry name" value="HTH-type_TetR-like_transc_reg"/>
</dbReference>
<protein>
    <submittedName>
        <fullName evidence="6">TetR/AcrR family transcriptional regulator</fullName>
    </submittedName>
</protein>
<dbReference type="EMBL" id="JBHSFO010000005">
    <property type="protein sequence ID" value="MFC4604439.1"/>
    <property type="molecule type" value="Genomic_DNA"/>
</dbReference>
<organism evidence="6 7">
    <name type="scientific">Rhodococcus kronopolitis</name>
    <dbReference type="NCBI Taxonomy" id="1460226"/>
    <lineage>
        <taxon>Bacteria</taxon>
        <taxon>Bacillati</taxon>
        <taxon>Actinomycetota</taxon>
        <taxon>Actinomycetes</taxon>
        <taxon>Mycobacteriales</taxon>
        <taxon>Nocardiaceae</taxon>
        <taxon>Rhodococcus</taxon>
    </lineage>
</organism>